<dbReference type="PANTHER" id="PTHR30244">
    <property type="entry name" value="TRANSAMINASE"/>
    <property type="match status" value="1"/>
</dbReference>
<keyword evidence="2" id="KW-0663">Pyridoxal phosphate</keyword>
<comment type="caution">
    <text evidence="3">The sequence shown here is derived from an EMBL/GenBank/DDBJ whole genome shotgun (WGS) entry which is preliminary data.</text>
</comment>
<gene>
    <name evidence="3" type="ORF">KUV26_15600</name>
</gene>
<evidence type="ECO:0000256" key="2">
    <source>
        <dbReference type="RuleBase" id="RU004508"/>
    </source>
</evidence>
<name>A0ABS7NI29_9RHOB</name>
<protein>
    <submittedName>
        <fullName evidence="3">DegT/DnrJ/EryC1/StrS family aminotransferase</fullName>
    </submittedName>
</protein>
<evidence type="ECO:0000313" key="4">
    <source>
        <dbReference type="Proteomes" id="UP000766629"/>
    </source>
</evidence>
<dbReference type="RefSeq" id="WP_222508997.1">
    <property type="nucleotide sequence ID" value="NZ_JAHVJA010000007.1"/>
</dbReference>
<keyword evidence="3" id="KW-0808">Transferase</keyword>
<comment type="similarity">
    <text evidence="1 2">Belongs to the DegT/DnrJ/EryC1 family.</text>
</comment>
<dbReference type="GO" id="GO:0008483">
    <property type="term" value="F:transaminase activity"/>
    <property type="evidence" value="ECO:0007669"/>
    <property type="project" value="UniProtKB-KW"/>
</dbReference>
<organism evidence="3 4">
    <name type="scientific">Leisingera daeponensis</name>
    <dbReference type="NCBI Taxonomy" id="405746"/>
    <lineage>
        <taxon>Bacteria</taxon>
        <taxon>Pseudomonadati</taxon>
        <taxon>Pseudomonadota</taxon>
        <taxon>Alphaproteobacteria</taxon>
        <taxon>Rhodobacterales</taxon>
        <taxon>Roseobacteraceae</taxon>
        <taxon>Leisingera</taxon>
    </lineage>
</organism>
<dbReference type="InterPro" id="IPR015421">
    <property type="entry name" value="PyrdxlP-dep_Trfase_major"/>
</dbReference>
<dbReference type="Gene3D" id="3.40.640.10">
    <property type="entry name" value="Type I PLP-dependent aspartate aminotransferase-like (Major domain)"/>
    <property type="match status" value="1"/>
</dbReference>
<keyword evidence="4" id="KW-1185">Reference proteome</keyword>
<reference evidence="3 4" key="1">
    <citation type="submission" date="2021-06" db="EMBL/GenBank/DDBJ databases">
        <title>50 bacteria genomes isolated from Dapeng, Shenzhen, China.</title>
        <authorList>
            <person name="Zheng W."/>
            <person name="Yu S."/>
            <person name="Huang Y."/>
        </authorList>
    </citation>
    <scope>NUCLEOTIDE SEQUENCE [LARGE SCALE GENOMIC DNA]</scope>
    <source>
        <strain evidence="3 4">DP1N14-2</strain>
    </source>
</reference>
<proteinExistence type="inferred from homology"/>
<accession>A0ABS7NI29</accession>
<dbReference type="Proteomes" id="UP000766629">
    <property type="component" value="Unassembled WGS sequence"/>
</dbReference>
<dbReference type="InterPro" id="IPR015424">
    <property type="entry name" value="PyrdxlP-dep_Trfase"/>
</dbReference>
<dbReference type="SUPFAM" id="SSF53383">
    <property type="entry name" value="PLP-dependent transferases"/>
    <property type="match status" value="1"/>
</dbReference>
<dbReference type="Gene3D" id="3.90.1150.10">
    <property type="entry name" value="Aspartate Aminotransferase, domain 1"/>
    <property type="match status" value="1"/>
</dbReference>
<dbReference type="PANTHER" id="PTHR30244:SF34">
    <property type="entry name" value="DTDP-4-AMINO-4,6-DIDEOXYGALACTOSE TRANSAMINASE"/>
    <property type="match status" value="1"/>
</dbReference>
<sequence>MNRSRVIPKSPPLRLHLRRNALPFPFGSPHTSLTRNGRFAIREGLRALGLPKGAKVLLPAWHCGSEADAVLAAGMKISLYRLQQDLSADLDDIRRQLQGGAVAAVYAIHYFGYPQPLRELQALAREHGAAVIEDVALGLFSCTPDGASLGGQGDMSVFSLVKTLPLPDGGALWLRRPCCKATDRLTAMPLRPALAGLKGVLRRGIAAPRPVADAPAHLLEAWHPRAGISETDMGGRISPFSRILLRMADSGKVRAAHRANFKTLQDNVPRHAGMHSLMPDLPAGACPAFFPLFTRNADRVHAALHAENIQSVRFWRQFHHAVDLASHPEAEALKRSVLRLPVHPGLRPQDLQRICAVLHQII</sequence>
<dbReference type="InterPro" id="IPR000653">
    <property type="entry name" value="DegT/StrS_aminotransferase"/>
</dbReference>
<evidence type="ECO:0000256" key="1">
    <source>
        <dbReference type="ARBA" id="ARBA00037999"/>
    </source>
</evidence>
<keyword evidence="3" id="KW-0032">Aminotransferase</keyword>
<evidence type="ECO:0000313" key="3">
    <source>
        <dbReference type="EMBL" id="MBY6140863.1"/>
    </source>
</evidence>
<dbReference type="Pfam" id="PF01041">
    <property type="entry name" value="DegT_DnrJ_EryC1"/>
    <property type="match status" value="1"/>
</dbReference>
<dbReference type="InterPro" id="IPR015422">
    <property type="entry name" value="PyrdxlP-dep_Trfase_small"/>
</dbReference>
<dbReference type="EMBL" id="JAHVJA010000007">
    <property type="protein sequence ID" value="MBY6140863.1"/>
    <property type="molecule type" value="Genomic_DNA"/>
</dbReference>